<organism evidence="11 12">
    <name type="scientific">Candidatus Nomurabacteria bacterium RIFCSPHIGHO2_01_FULL_39_9</name>
    <dbReference type="NCBI Taxonomy" id="1801735"/>
    <lineage>
        <taxon>Bacteria</taxon>
        <taxon>Candidatus Nomuraibacteriota</taxon>
    </lineage>
</organism>
<name>A0A1F6UWK3_9BACT</name>
<gene>
    <name evidence="11" type="ORF">A2645_00545</name>
</gene>
<feature type="transmembrane region" description="Helical" evidence="10">
    <location>
        <begin position="38"/>
        <end position="56"/>
    </location>
</feature>
<dbReference type="AlphaFoldDB" id="A0A1F6UWK3"/>
<comment type="similarity">
    <text evidence="2">Belongs to the protease PrsW family.</text>
</comment>
<feature type="transmembrane region" description="Helical" evidence="10">
    <location>
        <begin position="68"/>
        <end position="90"/>
    </location>
</feature>
<sequence>MTDYKTILIAITTGVLPVFLWLWFWLKEDREDPEPKGLIIITFILGMFAVNLVLPIEKIVDKLIANQIIVIGAWAFIEEIFKYFAAWAVAFHTKFVDEPIDYPIYMLTAALGFAAFENILFLLNPSVGGEVLLSALTGNLRFLGATLLHIIASSAIGIALGLAFYRQKYKFLYLLVGIILATGLHSVFNFFIMKSEGNDFLKVFAFVWVFAIIIILLFEKLRRMCPYHPEGHGLSLKT</sequence>
<feature type="transmembrane region" description="Helical" evidence="10">
    <location>
        <begin position="6"/>
        <end position="26"/>
    </location>
</feature>
<proteinExistence type="inferred from homology"/>
<keyword evidence="8 10" id="KW-1133">Transmembrane helix</keyword>
<accession>A0A1F6UWK3</accession>
<comment type="caution">
    <text evidence="11">The sequence shown here is derived from an EMBL/GenBank/DDBJ whole genome shotgun (WGS) entry which is preliminary data.</text>
</comment>
<evidence type="ECO:0000256" key="9">
    <source>
        <dbReference type="ARBA" id="ARBA00023136"/>
    </source>
</evidence>
<dbReference type="PANTHER" id="PTHR36844">
    <property type="entry name" value="PROTEASE PRSW"/>
    <property type="match status" value="1"/>
</dbReference>
<evidence type="ECO:0000256" key="7">
    <source>
        <dbReference type="ARBA" id="ARBA00022801"/>
    </source>
</evidence>
<feature type="transmembrane region" description="Helical" evidence="10">
    <location>
        <begin position="142"/>
        <end position="165"/>
    </location>
</feature>
<dbReference type="InterPro" id="IPR023596">
    <property type="entry name" value="Peptidase_PrsW_arch/bac"/>
</dbReference>
<keyword evidence="7" id="KW-0378">Hydrolase</keyword>
<dbReference type="Pfam" id="PF13367">
    <property type="entry name" value="PrsW-protease"/>
    <property type="match status" value="1"/>
</dbReference>
<evidence type="ECO:0000256" key="10">
    <source>
        <dbReference type="SAM" id="Phobius"/>
    </source>
</evidence>
<evidence type="ECO:0000256" key="1">
    <source>
        <dbReference type="ARBA" id="ARBA00004651"/>
    </source>
</evidence>
<feature type="transmembrane region" description="Helical" evidence="10">
    <location>
        <begin position="199"/>
        <end position="218"/>
    </location>
</feature>
<dbReference type="GO" id="GO:0006508">
    <property type="term" value="P:proteolysis"/>
    <property type="evidence" value="ECO:0007669"/>
    <property type="project" value="UniProtKB-KW"/>
</dbReference>
<evidence type="ECO:0000313" key="11">
    <source>
        <dbReference type="EMBL" id="OGI61771.1"/>
    </source>
</evidence>
<evidence type="ECO:0000256" key="2">
    <source>
        <dbReference type="ARBA" id="ARBA00009165"/>
    </source>
</evidence>
<feature type="transmembrane region" description="Helical" evidence="10">
    <location>
        <begin position="172"/>
        <end position="193"/>
    </location>
</feature>
<evidence type="ECO:0000256" key="5">
    <source>
        <dbReference type="ARBA" id="ARBA00022670"/>
    </source>
</evidence>
<keyword evidence="6 10" id="KW-0812">Transmembrane</keyword>
<dbReference type="Proteomes" id="UP000182253">
    <property type="component" value="Unassembled WGS sequence"/>
</dbReference>
<reference evidence="11 12" key="1">
    <citation type="journal article" date="2016" name="Nat. Commun.">
        <title>Thousands of microbial genomes shed light on interconnected biogeochemical processes in an aquifer system.</title>
        <authorList>
            <person name="Anantharaman K."/>
            <person name="Brown C.T."/>
            <person name="Hug L.A."/>
            <person name="Sharon I."/>
            <person name="Castelle C.J."/>
            <person name="Probst A.J."/>
            <person name="Thomas B.C."/>
            <person name="Singh A."/>
            <person name="Wilkins M.J."/>
            <person name="Karaoz U."/>
            <person name="Brodie E.L."/>
            <person name="Williams K.H."/>
            <person name="Hubbard S.S."/>
            <person name="Banfield J.F."/>
        </authorList>
    </citation>
    <scope>NUCLEOTIDE SEQUENCE [LARGE SCALE GENOMIC DNA]</scope>
</reference>
<evidence type="ECO:0000256" key="3">
    <source>
        <dbReference type="ARBA" id="ARBA00018997"/>
    </source>
</evidence>
<dbReference type="PANTHER" id="PTHR36844:SF1">
    <property type="entry name" value="PROTEASE PRSW"/>
    <property type="match status" value="1"/>
</dbReference>
<evidence type="ECO:0000256" key="6">
    <source>
        <dbReference type="ARBA" id="ARBA00022692"/>
    </source>
</evidence>
<dbReference type="PIRSF" id="PIRSF016933">
    <property type="entry name" value="PrsW"/>
    <property type="match status" value="1"/>
</dbReference>
<dbReference type="EMBL" id="MFTL01000009">
    <property type="protein sequence ID" value="OGI61771.1"/>
    <property type="molecule type" value="Genomic_DNA"/>
</dbReference>
<protein>
    <recommendedName>
        <fullName evidence="3">Protease PrsW</fullName>
    </recommendedName>
</protein>
<dbReference type="InterPro" id="IPR026898">
    <property type="entry name" value="PrsW"/>
</dbReference>
<keyword evidence="4" id="KW-1003">Cell membrane</keyword>
<evidence type="ECO:0000313" key="12">
    <source>
        <dbReference type="Proteomes" id="UP000182253"/>
    </source>
</evidence>
<evidence type="ECO:0000256" key="8">
    <source>
        <dbReference type="ARBA" id="ARBA00022989"/>
    </source>
</evidence>
<comment type="subcellular location">
    <subcellularLocation>
        <location evidence="1">Cell membrane</location>
        <topology evidence="1">Multi-pass membrane protein</topology>
    </subcellularLocation>
</comment>
<dbReference type="GO" id="GO:0005886">
    <property type="term" value="C:plasma membrane"/>
    <property type="evidence" value="ECO:0007669"/>
    <property type="project" value="UniProtKB-SubCell"/>
</dbReference>
<keyword evidence="9 10" id="KW-0472">Membrane</keyword>
<dbReference type="GO" id="GO:0008233">
    <property type="term" value="F:peptidase activity"/>
    <property type="evidence" value="ECO:0007669"/>
    <property type="project" value="UniProtKB-KW"/>
</dbReference>
<keyword evidence="5" id="KW-0645">Protease</keyword>
<evidence type="ECO:0000256" key="4">
    <source>
        <dbReference type="ARBA" id="ARBA00022475"/>
    </source>
</evidence>
<dbReference type="STRING" id="1801735.A2645_00545"/>